<dbReference type="InterPro" id="IPR009057">
    <property type="entry name" value="Homeodomain-like_sf"/>
</dbReference>
<dbReference type="GO" id="GO:0000976">
    <property type="term" value="F:transcription cis-regulatory region binding"/>
    <property type="evidence" value="ECO:0007669"/>
    <property type="project" value="TreeGrafter"/>
</dbReference>
<evidence type="ECO:0000256" key="6">
    <source>
        <dbReference type="SAM" id="MobiDB-lite"/>
    </source>
</evidence>
<dbReference type="SUPFAM" id="SSF46689">
    <property type="entry name" value="Homeodomain-like"/>
    <property type="match status" value="1"/>
</dbReference>
<accession>A0A541BSG9</accession>
<organism evidence="8 9">
    <name type="scientific">Rhodococcus spelaei</name>
    <dbReference type="NCBI Taxonomy" id="2546320"/>
    <lineage>
        <taxon>Bacteria</taxon>
        <taxon>Bacillati</taxon>
        <taxon>Actinomycetota</taxon>
        <taxon>Actinomycetes</taxon>
        <taxon>Mycobacteriales</taxon>
        <taxon>Nocardiaceae</taxon>
        <taxon>Rhodococcus</taxon>
    </lineage>
</organism>
<dbReference type="Pfam" id="PF13977">
    <property type="entry name" value="TetR_C_6"/>
    <property type="match status" value="1"/>
</dbReference>
<dbReference type="PANTHER" id="PTHR30055">
    <property type="entry name" value="HTH-TYPE TRANSCRIPTIONAL REGULATOR RUTR"/>
    <property type="match status" value="1"/>
</dbReference>
<dbReference type="Pfam" id="PF00440">
    <property type="entry name" value="TetR_N"/>
    <property type="match status" value="1"/>
</dbReference>
<evidence type="ECO:0000256" key="1">
    <source>
        <dbReference type="ARBA" id="ARBA00022491"/>
    </source>
</evidence>
<name>A0A541BSG9_9NOCA</name>
<dbReference type="PANTHER" id="PTHR30055:SF241">
    <property type="entry name" value="TRANSCRIPTIONAL REGULATORY PROTEIN"/>
    <property type="match status" value="1"/>
</dbReference>
<dbReference type="AlphaFoldDB" id="A0A541BSG9"/>
<feature type="domain" description="HTH tetR-type" evidence="7">
    <location>
        <begin position="45"/>
        <end position="105"/>
    </location>
</feature>
<dbReference type="SUPFAM" id="SSF48498">
    <property type="entry name" value="Tetracyclin repressor-like, C-terminal domain"/>
    <property type="match status" value="1"/>
</dbReference>
<feature type="DNA-binding region" description="H-T-H motif" evidence="5">
    <location>
        <begin position="68"/>
        <end position="87"/>
    </location>
</feature>
<dbReference type="PROSITE" id="PS50977">
    <property type="entry name" value="HTH_TETR_2"/>
    <property type="match status" value="1"/>
</dbReference>
<dbReference type="InterPro" id="IPR036271">
    <property type="entry name" value="Tet_transcr_reg_TetR-rel_C_sf"/>
</dbReference>
<dbReference type="EMBL" id="VIGH01000001">
    <property type="protein sequence ID" value="TQF75266.1"/>
    <property type="molecule type" value="Genomic_DNA"/>
</dbReference>
<dbReference type="InterPro" id="IPR001647">
    <property type="entry name" value="HTH_TetR"/>
</dbReference>
<evidence type="ECO:0000313" key="8">
    <source>
        <dbReference type="EMBL" id="TQF75266.1"/>
    </source>
</evidence>
<reference evidence="8 9" key="1">
    <citation type="submission" date="2019-06" db="EMBL/GenBank/DDBJ databases">
        <title>Rhodococcus spaelei sp. nov., isolated from a cave.</title>
        <authorList>
            <person name="Lee S.D."/>
        </authorList>
    </citation>
    <scope>NUCLEOTIDE SEQUENCE [LARGE SCALE GENOMIC DNA]</scope>
    <source>
        <strain evidence="8 9">C9-5</strain>
    </source>
</reference>
<dbReference type="PRINTS" id="PR00455">
    <property type="entry name" value="HTHTETR"/>
</dbReference>
<evidence type="ECO:0000256" key="3">
    <source>
        <dbReference type="ARBA" id="ARBA00023125"/>
    </source>
</evidence>
<sequence>MPDLVVNLADTLGIEYRRYRDRNGSSVNSDSFGRAASPQSRPTRTEVRQRLMAAAADEFAEHGFVAARLTEIARRAGFTKGAVYSNFESKQDLFAELFAERSLELAARVLAEIAGLSATDAAGRGGATISSWLVGDPGWALLVLEFGVQAGRDPSLAQAYLRERRRLRGQIEELVVERANEWGVADRLDARNIAITLMALISGLMLEHAVDPEQVDQRAVQSAISGLFANALIRD</sequence>
<keyword evidence="9" id="KW-1185">Reference proteome</keyword>
<dbReference type="InterPro" id="IPR050109">
    <property type="entry name" value="HTH-type_TetR-like_transc_reg"/>
</dbReference>
<dbReference type="OrthoDB" id="7252896at2"/>
<feature type="region of interest" description="Disordered" evidence="6">
    <location>
        <begin position="24"/>
        <end position="45"/>
    </location>
</feature>
<proteinExistence type="predicted"/>
<gene>
    <name evidence="8" type="ORF">FK531_02920</name>
</gene>
<evidence type="ECO:0000313" key="9">
    <source>
        <dbReference type="Proteomes" id="UP000316256"/>
    </source>
</evidence>
<keyword evidence="1" id="KW-0678">Repressor</keyword>
<feature type="compositionally biased region" description="Polar residues" evidence="6">
    <location>
        <begin position="24"/>
        <end position="42"/>
    </location>
</feature>
<keyword evidence="4" id="KW-0804">Transcription</keyword>
<keyword evidence="3 5" id="KW-0238">DNA-binding</keyword>
<dbReference type="Proteomes" id="UP000316256">
    <property type="component" value="Unassembled WGS sequence"/>
</dbReference>
<evidence type="ECO:0000259" key="7">
    <source>
        <dbReference type="PROSITE" id="PS50977"/>
    </source>
</evidence>
<protein>
    <submittedName>
        <fullName evidence="8">TetR/AcrR family transcriptional regulator</fullName>
    </submittedName>
</protein>
<dbReference type="Gene3D" id="1.10.357.10">
    <property type="entry name" value="Tetracycline Repressor, domain 2"/>
    <property type="match status" value="1"/>
</dbReference>
<keyword evidence="2" id="KW-0805">Transcription regulation</keyword>
<evidence type="ECO:0000256" key="5">
    <source>
        <dbReference type="PROSITE-ProRule" id="PRU00335"/>
    </source>
</evidence>
<comment type="caution">
    <text evidence="8">The sequence shown here is derived from an EMBL/GenBank/DDBJ whole genome shotgun (WGS) entry which is preliminary data.</text>
</comment>
<dbReference type="InterPro" id="IPR039538">
    <property type="entry name" value="BetI_C"/>
</dbReference>
<dbReference type="GO" id="GO:0003700">
    <property type="term" value="F:DNA-binding transcription factor activity"/>
    <property type="evidence" value="ECO:0007669"/>
    <property type="project" value="TreeGrafter"/>
</dbReference>
<evidence type="ECO:0000256" key="2">
    <source>
        <dbReference type="ARBA" id="ARBA00023015"/>
    </source>
</evidence>
<evidence type="ECO:0000256" key="4">
    <source>
        <dbReference type="ARBA" id="ARBA00023163"/>
    </source>
</evidence>